<evidence type="ECO:0000313" key="1">
    <source>
        <dbReference type="EMBL" id="CAB4051891.1"/>
    </source>
</evidence>
<dbReference type="EMBL" id="CADILN010000010">
    <property type="protein sequence ID" value="CAB4051891.1"/>
    <property type="molecule type" value="Genomic_DNA"/>
</dbReference>
<dbReference type="AlphaFoldDB" id="A0A6J5KE27"/>
<dbReference type="Proteomes" id="UP000494102">
    <property type="component" value="Unassembled WGS sequence"/>
</dbReference>
<reference evidence="1 2" key="1">
    <citation type="submission" date="2020-04" db="EMBL/GenBank/DDBJ databases">
        <authorList>
            <person name="De Canck E."/>
        </authorList>
    </citation>
    <scope>NUCLEOTIDE SEQUENCE [LARGE SCALE GENOMIC DNA]</scope>
    <source>
        <strain evidence="1 2">LMG 9964</strain>
    </source>
</reference>
<gene>
    <name evidence="1" type="ORF">LMG9964_05571</name>
</gene>
<proteinExistence type="predicted"/>
<organism evidence="1 2">
    <name type="scientific">Paraburkholderia phenoliruptrix</name>
    <dbReference type="NCBI Taxonomy" id="252970"/>
    <lineage>
        <taxon>Bacteria</taxon>
        <taxon>Pseudomonadati</taxon>
        <taxon>Pseudomonadota</taxon>
        <taxon>Betaproteobacteria</taxon>
        <taxon>Burkholderiales</taxon>
        <taxon>Burkholderiaceae</taxon>
        <taxon>Paraburkholderia</taxon>
    </lineage>
</organism>
<sequence length="36" mass="3891">MGGSALVSGNGRHEFKALLGLDVAPLDEWSPPYDYQ</sequence>
<protein>
    <submittedName>
        <fullName evidence="1">Uncharacterized protein</fullName>
    </submittedName>
</protein>
<name>A0A6J5KE27_9BURK</name>
<accession>A0A6J5KE27</accession>
<evidence type="ECO:0000313" key="2">
    <source>
        <dbReference type="Proteomes" id="UP000494102"/>
    </source>
</evidence>